<feature type="non-terminal residue" evidence="3">
    <location>
        <position position="1"/>
    </location>
</feature>
<dbReference type="GO" id="GO:0003676">
    <property type="term" value="F:nucleic acid binding"/>
    <property type="evidence" value="ECO:0007669"/>
    <property type="project" value="InterPro"/>
</dbReference>
<protein>
    <recommendedName>
        <fullName evidence="2">CCHC-type domain-containing protein</fullName>
    </recommendedName>
</protein>
<dbReference type="InterPro" id="IPR054722">
    <property type="entry name" value="PolX-like_BBD"/>
</dbReference>
<comment type="caution">
    <text evidence="3">The sequence shown here is derived from an EMBL/GenBank/DDBJ whole genome shotgun (WGS) entry which is preliminary data.</text>
</comment>
<dbReference type="AlphaFoldDB" id="A0A699IZF2"/>
<dbReference type="PROSITE" id="PS50158">
    <property type="entry name" value="ZF_CCHC"/>
    <property type="match status" value="1"/>
</dbReference>
<evidence type="ECO:0000256" key="1">
    <source>
        <dbReference type="PROSITE-ProRule" id="PRU00047"/>
    </source>
</evidence>
<proteinExistence type="predicted"/>
<dbReference type="EMBL" id="BKCJ010352448">
    <property type="protein sequence ID" value="GEZ99131.1"/>
    <property type="molecule type" value="Genomic_DNA"/>
</dbReference>
<gene>
    <name evidence="3" type="ORF">Tci_571104</name>
</gene>
<sequence>SGSKRKDEYEIAPTNDPKEAVCFYCNTKGHWKRSCPKYLKDLKDEKVKKGSHSGMFMIELHNTTTSDSWVMDTGCGTYICTVFQGLKERRRLKHGELNLIMGNRKITPVTRIGMFELMLKSGIRINLNNCCYSSEMTRNIIPFYALFKDGYQFSFDNENGDILVYVNGSSNELDKSKLWHSRLGHINKKRIAQLQKDGSSAVALDGTLCLVDQDRLGPIIVDDLSKWENVGFHGNLQVTKFDVRFIRNEDIPPSTTTTPTDLPAKAYELMIITFDLLELLSMKVVFGTGKGGVIVWRQASSREQRGGRGWLVGARPPQ</sequence>
<dbReference type="InterPro" id="IPR036875">
    <property type="entry name" value="Znf_CCHC_sf"/>
</dbReference>
<dbReference type="Pfam" id="PF22936">
    <property type="entry name" value="Pol_BBD"/>
    <property type="match status" value="1"/>
</dbReference>
<keyword evidence="1" id="KW-0863">Zinc-finger</keyword>
<dbReference type="InterPro" id="IPR001878">
    <property type="entry name" value="Znf_CCHC"/>
</dbReference>
<evidence type="ECO:0000259" key="2">
    <source>
        <dbReference type="PROSITE" id="PS50158"/>
    </source>
</evidence>
<dbReference type="GO" id="GO:0008270">
    <property type="term" value="F:zinc ion binding"/>
    <property type="evidence" value="ECO:0007669"/>
    <property type="project" value="UniProtKB-KW"/>
</dbReference>
<feature type="domain" description="CCHC-type" evidence="2">
    <location>
        <begin position="22"/>
        <end position="37"/>
    </location>
</feature>
<organism evidence="3">
    <name type="scientific">Tanacetum cinerariifolium</name>
    <name type="common">Dalmatian daisy</name>
    <name type="synonym">Chrysanthemum cinerariifolium</name>
    <dbReference type="NCBI Taxonomy" id="118510"/>
    <lineage>
        <taxon>Eukaryota</taxon>
        <taxon>Viridiplantae</taxon>
        <taxon>Streptophyta</taxon>
        <taxon>Embryophyta</taxon>
        <taxon>Tracheophyta</taxon>
        <taxon>Spermatophyta</taxon>
        <taxon>Magnoliopsida</taxon>
        <taxon>eudicotyledons</taxon>
        <taxon>Gunneridae</taxon>
        <taxon>Pentapetalae</taxon>
        <taxon>asterids</taxon>
        <taxon>campanulids</taxon>
        <taxon>Asterales</taxon>
        <taxon>Asteraceae</taxon>
        <taxon>Asteroideae</taxon>
        <taxon>Anthemideae</taxon>
        <taxon>Anthemidinae</taxon>
        <taxon>Tanacetum</taxon>
    </lineage>
</organism>
<dbReference type="SUPFAM" id="SSF57756">
    <property type="entry name" value="Retrovirus zinc finger-like domains"/>
    <property type="match status" value="1"/>
</dbReference>
<dbReference type="Gene3D" id="4.10.60.10">
    <property type="entry name" value="Zinc finger, CCHC-type"/>
    <property type="match status" value="1"/>
</dbReference>
<dbReference type="SMART" id="SM00343">
    <property type="entry name" value="ZnF_C2HC"/>
    <property type="match status" value="1"/>
</dbReference>
<keyword evidence="1" id="KW-0862">Zinc</keyword>
<dbReference type="Pfam" id="PF13976">
    <property type="entry name" value="gag_pre-integrs"/>
    <property type="match status" value="1"/>
</dbReference>
<reference evidence="3" key="1">
    <citation type="journal article" date="2019" name="Sci. Rep.">
        <title>Draft genome of Tanacetum cinerariifolium, the natural source of mosquito coil.</title>
        <authorList>
            <person name="Yamashiro T."/>
            <person name="Shiraishi A."/>
            <person name="Satake H."/>
            <person name="Nakayama K."/>
        </authorList>
    </citation>
    <scope>NUCLEOTIDE SEQUENCE</scope>
</reference>
<dbReference type="Pfam" id="PF00098">
    <property type="entry name" value="zf-CCHC"/>
    <property type="match status" value="1"/>
</dbReference>
<dbReference type="InterPro" id="IPR025724">
    <property type="entry name" value="GAG-pre-integrase_dom"/>
</dbReference>
<evidence type="ECO:0000313" key="3">
    <source>
        <dbReference type="EMBL" id="GEZ99131.1"/>
    </source>
</evidence>
<name>A0A699IZF2_TANCI</name>
<accession>A0A699IZF2</accession>
<keyword evidence="1" id="KW-0479">Metal-binding</keyword>